<reference evidence="1" key="1">
    <citation type="submission" date="2013-12" db="EMBL/GenBank/DDBJ databases">
        <title>A Varibaculum cambriense genome reconstructed from a premature infant gut community with otherwise low bacterial novelty that shifts toward anaerobic metabolism during the third week of life.</title>
        <authorList>
            <person name="Brown C.T."/>
            <person name="Sharon I."/>
            <person name="Thomas B.C."/>
            <person name="Castelle C.J."/>
            <person name="Morowitz M.J."/>
            <person name="Banfield J.F."/>
        </authorList>
    </citation>
    <scope>NUCLEOTIDE SEQUENCE</scope>
</reference>
<dbReference type="AlphaFoldDB" id="W1WFI5"/>
<proteinExistence type="predicted"/>
<evidence type="ECO:0008006" key="2">
    <source>
        <dbReference type="Google" id="ProtNLM"/>
    </source>
</evidence>
<accession>W1WFI5</accession>
<comment type="caution">
    <text evidence="1">The sequence shown here is derived from an EMBL/GenBank/DDBJ whole genome shotgun (WGS) entry which is preliminary data.</text>
</comment>
<organism evidence="1">
    <name type="scientific">human gut metagenome</name>
    <dbReference type="NCBI Taxonomy" id="408170"/>
    <lineage>
        <taxon>unclassified sequences</taxon>
        <taxon>metagenomes</taxon>
        <taxon>organismal metagenomes</taxon>
    </lineage>
</organism>
<gene>
    <name evidence="1" type="ORF">Q604_UNBc4C00179G0004</name>
</gene>
<evidence type="ECO:0000313" key="1">
    <source>
        <dbReference type="EMBL" id="ETJ15870.1"/>
    </source>
</evidence>
<protein>
    <recommendedName>
        <fullName evidence="2">PqqD family protein</fullName>
    </recommendedName>
</protein>
<name>W1WFI5_9ZZZZ</name>
<dbReference type="EMBL" id="AZMM01018960">
    <property type="protein sequence ID" value="ETJ15870.1"/>
    <property type="molecule type" value="Genomic_DNA"/>
</dbReference>
<sequence>MNKGIFNKIAQILFRAPKISKIKLDEYGSTVWKEIDDNRDIAIKVRGNFEDDENVFYERLVKFFSHIKRK</sequence>